<evidence type="ECO:0000313" key="1">
    <source>
        <dbReference type="EMBL" id="KAI4387475.1"/>
    </source>
</evidence>
<proteinExistence type="predicted"/>
<reference evidence="2" key="1">
    <citation type="journal article" date="2023" name="Front. Plant Sci.">
        <title>Chromosomal-level genome assembly of Melastoma candidum provides insights into trichome evolution.</title>
        <authorList>
            <person name="Zhong Y."/>
            <person name="Wu W."/>
            <person name="Sun C."/>
            <person name="Zou P."/>
            <person name="Liu Y."/>
            <person name="Dai S."/>
            <person name="Zhou R."/>
        </authorList>
    </citation>
    <scope>NUCLEOTIDE SEQUENCE [LARGE SCALE GENOMIC DNA]</scope>
</reference>
<gene>
    <name evidence="1" type="ORF">MLD38_005303</name>
</gene>
<protein>
    <submittedName>
        <fullName evidence="1">Uncharacterized protein</fullName>
    </submittedName>
</protein>
<evidence type="ECO:0000313" key="2">
    <source>
        <dbReference type="Proteomes" id="UP001057402"/>
    </source>
</evidence>
<keyword evidence="2" id="KW-1185">Reference proteome</keyword>
<comment type="caution">
    <text evidence="1">The sequence shown here is derived from an EMBL/GenBank/DDBJ whole genome shotgun (WGS) entry which is preliminary data.</text>
</comment>
<accession>A0ACB9S8G0</accession>
<name>A0ACB9S8G0_9MYRT</name>
<dbReference type="EMBL" id="CM042881">
    <property type="protein sequence ID" value="KAI4387475.1"/>
    <property type="molecule type" value="Genomic_DNA"/>
</dbReference>
<sequence>MLEKFLAEVHMPEQVEVNALDTYMNQILTNDAITFSEDDLPERGDDHNDALFITIKCRDTTISKVLIDGGSGVNIIPLVVAQKLGINTEKLPQSGLSIRAFDGAKRQAHGEVILEIKVGPTLFSSVFQILETAGSFNMLLGRPWIHQAGAVPSTLHQMVRFPSYGKLVTVRGEHTMELCHEIDMPYLGEPTGEPSMAQTLEMVHMVRRYYKSDPLMTWGNISAAKEFIRHGYQPGQGLGARGQGMTRPIRIPSPMGTTALGFEGEVRRKQDKHANDKSFIRFVRSSATTMEGEILSGKLEDIKIRAGEPEGEMHLPEDERLAGVHVNVIQANVGHGQSRRPRMRVHFIPPNIAIPLDQMPRYIRQARAPPPQAPTVSALSGTPLGSEIPPANKPAESSASNSTPNSDEEGPRTNEQAESSASNSTPNSYGEGPRTKKNRTAEREDDVNMMEALDPGRVRHAAQWVNRFQLYLFACR</sequence>
<organism evidence="1 2">
    <name type="scientific">Melastoma candidum</name>
    <dbReference type="NCBI Taxonomy" id="119954"/>
    <lineage>
        <taxon>Eukaryota</taxon>
        <taxon>Viridiplantae</taxon>
        <taxon>Streptophyta</taxon>
        <taxon>Embryophyta</taxon>
        <taxon>Tracheophyta</taxon>
        <taxon>Spermatophyta</taxon>
        <taxon>Magnoliopsida</taxon>
        <taxon>eudicotyledons</taxon>
        <taxon>Gunneridae</taxon>
        <taxon>Pentapetalae</taxon>
        <taxon>rosids</taxon>
        <taxon>malvids</taxon>
        <taxon>Myrtales</taxon>
        <taxon>Melastomataceae</taxon>
        <taxon>Melastomatoideae</taxon>
        <taxon>Melastomateae</taxon>
        <taxon>Melastoma</taxon>
    </lineage>
</organism>
<dbReference type="Proteomes" id="UP001057402">
    <property type="component" value="Chromosome 2"/>
</dbReference>